<dbReference type="AlphaFoldDB" id="A0AAD3SRA6"/>
<evidence type="ECO:0000313" key="1">
    <source>
        <dbReference type="EMBL" id="GMH15520.1"/>
    </source>
</evidence>
<evidence type="ECO:0000313" key="2">
    <source>
        <dbReference type="Proteomes" id="UP001279734"/>
    </source>
</evidence>
<organism evidence="1 2">
    <name type="scientific">Nepenthes gracilis</name>
    <name type="common">Slender pitcher plant</name>
    <dbReference type="NCBI Taxonomy" id="150966"/>
    <lineage>
        <taxon>Eukaryota</taxon>
        <taxon>Viridiplantae</taxon>
        <taxon>Streptophyta</taxon>
        <taxon>Embryophyta</taxon>
        <taxon>Tracheophyta</taxon>
        <taxon>Spermatophyta</taxon>
        <taxon>Magnoliopsida</taxon>
        <taxon>eudicotyledons</taxon>
        <taxon>Gunneridae</taxon>
        <taxon>Pentapetalae</taxon>
        <taxon>Caryophyllales</taxon>
        <taxon>Nepenthaceae</taxon>
        <taxon>Nepenthes</taxon>
    </lineage>
</organism>
<name>A0AAD3SRA6_NEPGR</name>
<reference evidence="1" key="1">
    <citation type="submission" date="2023-05" db="EMBL/GenBank/DDBJ databases">
        <title>Nepenthes gracilis genome sequencing.</title>
        <authorList>
            <person name="Fukushima K."/>
        </authorList>
    </citation>
    <scope>NUCLEOTIDE SEQUENCE</scope>
    <source>
        <strain evidence="1">SING2019-196</strain>
    </source>
</reference>
<protein>
    <submittedName>
        <fullName evidence="1">Uncharacterized protein</fullName>
    </submittedName>
</protein>
<sequence>MLSLDAGDCGWLCAGSELAGDVDGVLLVQNCLWPALPFMLFPLIPSCVALPIVVSPPAASAADIALREGLLETRYSSDLLCCARYTGRWALVLGNVLLILNV</sequence>
<comment type="caution">
    <text evidence="1">The sequence shown here is derived from an EMBL/GenBank/DDBJ whole genome shotgun (WGS) entry which is preliminary data.</text>
</comment>
<proteinExistence type="predicted"/>
<accession>A0AAD3SRA6</accession>
<dbReference type="EMBL" id="BSYO01000015">
    <property type="protein sequence ID" value="GMH15520.1"/>
    <property type="molecule type" value="Genomic_DNA"/>
</dbReference>
<dbReference type="Proteomes" id="UP001279734">
    <property type="component" value="Unassembled WGS sequence"/>
</dbReference>
<gene>
    <name evidence="1" type="ORF">Nepgr_017361</name>
</gene>
<keyword evidence="2" id="KW-1185">Reference proteome</keyword>